<keyword evidence="2" id="KW-0442">Lipid degradation</keyword>
<dbReference type="EMBL" id="CP137640">
    <property type="protein sequence ID" value="WVX82764.1"/>
    <property type="molecule type" value="Genomic_DNA"/>
</dbReference>
<keyword evidence="2" id="KW-0378">Hydrolase</keyword>
<accession>A0ABZ2CG48</accession>
<proteinExistence type="predicted"/>
<feature type="short sequence motif" description="DGA/G" evidence="2">
    <location>
        <begin position="183"/>
        <end position="185"/>
    </location>
</feature>
<feature type="domain" description="PNPLA" evidence="3">
    <location>
        <begin position="5"/>
        <end position="196"/>
    </location>
</feature>
<dbReference type="InterPro" id="IPR052580">
    <property type="entry name" value="Lipid_Hydrolase"/>
</dbReference>
<evidence type="ECO:0000256" key="1">
    <source>
        <dbReference type="ARBA" id="ARBA00023098"/>
    </source>
</evidence>
<keyword evidence="5" id="KW-1185">Reference proteome</keyword>
<dbReference type="InterPro" id="IPR002641">
    <property type="entry name" value="PNPLA_dom"/>
</dbReference>
<feature type="active site" description="Proton acceptor" evidence="2">
    <location>
        <position position="183"/>
    </location>
</feature>
<dbReference type="Gene3D" id="3.40.1090.10">
    <property type="entry name" value="Cytosolic phospholipase A2 catalytic domain"/>
    <property type="match status" value="2"/>
</dbReference>
<feature type="short sequence motif" description="GXSXG" evidence="2">
    <location>
        <begin position="36"/>
        <end position="40"/>
    </location>
</feature>
<dbReference type="PANTHER" id="PTHR46394">
    <property type="entry name" value="ANNEXIN"/>
    <property type="match status" value="1"/>
</dbReference>
<name>A0ABZ2CG48_9BACI</name>
<evidence type="ECO:0000313" key="5">
    <source>
        <dbReference type="Proteomes" id="UP001357223"/>
    </source>
</evidence>
<gene>
    <name evidence="4" type="ORF">R4Z09_07225</name>
</gene>
<keyword evidence="1 2" id="KW-0443">Lipid metabolism</keyword>
<feature type="active site" description="Nucleophile" evidence="2">
    <location>
        <position position="38"/>
    </location>
</feature>
<reference evidence="4 5" key="1">
    <citation type="submission" date="2023-10" db="EMBL/GenBank/DDBJ databases">
        <title>Niallia locisalis sp.nov. isolated from a salt pond sample.</title>
        <authorList>
            <person name="Li X.-J."/>
            <person name="Dong L."/>
        </authorList>
    </citation>
    <scope>NUCLEOTIDE SEQUENCE [LARGE SCALE GENOMIC DNA]</scope>
    <source>
        <strain evidence="4 5">DSM 29761</strain>
    </source>
</reference>
<dbReference type="PANTHER" id="PTHR46394:SF1">
    <property type="entry name" value="PNPLA DOMAIN-CONTAINING PROTEIN"/>
    <property type="match status" value="1"/>
</dbReference>
<evidence type="ECO:0000256" key="2">
    <source>
        <dbReference type="PROSITE-ProRule" id="PRU01161"/>
    </source>
</evidence>
<dbReference type="PROSITE" id="PS51635">
    <property type="entry name" value="PNPLA"/>
    <property type="match status" value="1"/>
</dbReference>
<organism evidence="4 5">
    <name type="scientific">Niallia oryzisoli</name>
    <dbReference type="NCBI Taxonomy" id="1737571"/>
    <lineage>
        <taxon>Bacteria</taxon>
        <taxon>Bacillati</taxon>
        <taxon>Bacillota</taxon>
        <taxon>Bacilli</taxon>
        <taxon>Bacillales</taxon>
        <taxon>Bacillaceae</taxon>
        <taxon>Niallia</taxon>
    </lineage>
</organism>
<dbReference type="Proteomes" id="UP001357223">
    <property type="component" value="Chromosome"/>
</dbReference>
<feature type="short sequence motif" description="GXGXXG" evidence="2">
    <location>
        <begin position="9"/>
        <end position="14"/>
    </location>
</feature>
<protein>
    <submittedName>
        <fullName evidence="4">Patatin-like phospholipase family protein</fullName>
    </submittedName>
</protein>
<evidence type="ECO:0000313" key="4">
    <source>
        <dbReference type="EMBL" id="WVX82764.1"/>
    </source>
</evidence>
<evidence type="ECO:0000259" key="3">
    <source>
        <dbReference type="PROSITE" id="PS51635"/>
    </source>
</evidence>
<dbReference type="SUPFAM" id="SSF52151">
    <property type="entry name" value="FabD/lysophospholipase-like"/>
    <property type="match status" value="1"/>
</dbReference>
<dbReference type="InterPro" id="IPR016035">
    <property type="entry name" value="Acyl_Trfase/lysoPLipase"/>
</dbReference>
<dbReference type="Pfam" id="PF01734">
    <property type="entry name" value="Patatin"/>
    <property type="match status" value="1"/>
</dbReference>
<sequence length="301" mass="34322">MYIDGVFSGGGIRGIALIGAIEEIEKRGYQFARVAGASAGAIIAALTAAGYKSKEIFTLIDDMDLTMLLDERKSFLPFSLTKWVALYWTLGLYKGDALEEWLEEMLARKGLRTFSDLPHQKLRIVASDITNGRLMVIPDDLNQYGLDPKSFSIARAVRMSCSIPYFFEPVRLKVDRETIIIVDGGVLSNFPIWLFENEHNQRERPIIGIKLSPKTDEMPKNKIENAIQLFKALFETMKDAHDARHISSKQEKDIIFIPSTGVFATEFALTDEMKQELFEQGRECAIKFFNSWKYDRRFKVL</sequence>
<dbReference type="CDD" id="cd07207">
    <property type="entry name" value="Pat_ExoU_VipD_like"/>
    <property type="match status" value="1"/>
</dbReference>
<dbReference type="RefSeq" id="WP_338451660.1">
    <property type="nucleotide sequence ID" value="NZ_CP137640.1"/>
</dbReference>